<dbReference type="NCBIfam" id="TIGR01552">
    <property type="entry name" value="phd_fam"/>
    <property type="match status" value="1"/>
</dbReference>
<reference evidence="4" key="1">
    <citation type="journal article" date="2014" name="Int. J. Syst. Evol. Microbiol.">
        <title>Complete genome sequence of Corynebacterium casei LMG S-19264T (=DSM 44701T), isolated from a smear-ripened cheese.</title>
        <authorList>
            <consortium name="US DOE Joint Genome Institute (JGI-PGF)"/>
            <person name="Walter F."/>
            <person name="Albersmeier A."/>
            <person name="Kalinowski J."/>
            <person name="Ruckert C."/>
        </authorList>
    </citation>
    <scope>NUCLEOTIDE SEQUENCE</scope>
    <source>
        <strain evidence="4">JCM 3090</strain>
    </source>
</reference>
<name>A0A8J3AZ61_9ACTN</name>
<dbReference type="Pfam" id="PF02604">
    <property type="entry name" value="PhdYeFM_antitox"/>
    <property type="match status" value="1"/>
</dbReference>
<sequence length="82" mass="8970">MAAEVGLRELRQDASDLVRRAEAGERVTITVSGRPAAVLGPVGPRAWRSWDDLAPILNGPADPDWAADRDRIDPTIGDPWQR</sequence>
<comment type="caution">
    <text evidence="4">The sequence shown here is derived from an EMBL/GenBank/DDBJ whole genome shotgun (WGS) entry which is preliminary data.</text>
</comment>
<proteinExistence type="inferred from homology"/>
<evidence type="ECO:0000256" key="1">
    <source>
        <dbReference type="ARBA" id="ARBA00009981"/>
    </source>
</evidence>
<feature type="region of interest" description="Disordered" evidence="3">
    <location>
        <begin position="59"/>
        <end position="82"/>
    </location>
</feature>
<evidence type="ECO:0000256" key="3">
    <source>
        <dbReference type="SAM" id="MobiDB-lite"/>
    </source>
</evidence>
<evidence type="ECO:0000313" key="4">
    <source>
        <dbReference type="EMBL" id="GGJ77880.1"/>
    </source>
</evidence>
<gene>
    <name evidence="4" type="ORF">GCM10010123_04930</name>
</gene>
<dbReference type="RefSeq" id="WP_189168333.1">
    <property type="nucleotide sequence ID" value="NZ_BMQB01000001.1"/>
</dbReference>
<dbReference type="AlphaFoldDB" id="A0A8J3AZ61"/>
<evidence type="ECO:0000256" key="2">
    <source>
        <dbReference type="RuleBase" id="RU362080"/>
    </source>
</evidence>
<evidence type="ECO:0000313" key="5">
    <source>
        <dbReference type="Proteomes" id="UP000649739"/>
    </source>
</evidence>
<protein>
    <recommendedName>
        <fullName evidence="2">Antitoxin</fullName>
    </recommendedName>
</protein>
<dbReference type="Proteomes" id="UP000649739">
    <property type="component" value="Unassembled WGS sequence"/>
</dbReference>
<comment type="function">
    <text evidence="2">Antitoxin component of a type II toxin-antitoxin (TA) system.</text>
</comment>
<dbReference type="EMBL" id="BMQB01000001">
    <property type="protein sequence ID" value="GGJ77880.1"/>
    <property type="molecule type" value="Genomic_DNA"/>
</dbReference>
<keyword evidence="5" id="KW-1185">Reference proteome</keyword>
<comment type="similarity">
    <text evidence="1 2">Belongs to the phD/YefM antitoxin family.</text>
</comment>
<organism evidence="4 5">
    <name type="scientific">Pilimelia anulata</name>
    <dbReference type="NCBI Taxonomy" id="53371"/>
    <lineage>
        <taxon>Bacteria</taxon>
        <taxon>Bacillati</taxon>
        <taxon>Actinomycetota</taxon>
        <taxon>Actinomycetes</taxon>
        <taxon>Micromonosporales</taxon>
        <taxon>Micromonosporaceae</taxon>
        <taxon>Pilimelia</taxon>
    </lineage>
</organism>
<accession>A0A8J3AZ61</accession>
<dbReference type="InterPro" id="IPR036165">
    <property type="entry name" value="YefM-like_sf"/>
</dbReference>
<dbReference type="InterPro" id="IPR006442">
    <property type="entry name" value="Antitoxin_Phd/YefM"/>
</dbReference>
<dbReference type="SUPFAM" id="SSF143120">
    <property type="entry name" value="YefM-like"/>
    <property type="match status" value="1"/>
</dbReference>
<dbReference type="Gene3D" id="3.40.1620.10">
    <property type="entry name" value="YefM-like domain"/>
    <property type="match status" value="1"/>
</dbReference>
<reference evidence="4" key="2">
    <citation type="submission" date="2020-09" db="EMBL/GenBank/DDBJ databases">
        <authorList>
            <person name="Sun Q."/>
            <person name="Ohkuma M."/>
        </authorList>
    </citation>
    <scope>NUCLEOTIDE SEQUENCE</scope>
    <source>
        <strain evidence="4">JCM 3090</strain>
    </source>
</reference>